<evidence type="ECO:0000313" key="2">
    <source>
        <dbReference type="EMBL" id="OGD61971.1"/>
    </source>
</evidence>
<feature type="domain" description="DUF362" evidence="1">
    <location>
        <begin position="37"/>
        <end position="252"/>
    </location>
</feature>
<reference evidence="2 3" key="1">
    <citation type="journal article" date="2016" name="Nat. Commun.">
        <title>Thousands of microbial genomes shed light on interconnected biogeochemical processes in an aquifer system.</title>
        <authorList>
            <person name="Anantharaman K."/>
            <person name="Brown C.T."/>
            <person name="Hug L.A."/>
            <person name="Sharon I."/>
            <person name="Castelle C.J."/>
            <person name="Probst A.J."/>
            <person name="Thomas B.C."/>
            <person name="Singh A."/>
            <person name="Wilkins M.J."/>
            <person name="Karaoz U."/>
            <person name="Brodie E.L."/>
            <person name="Williams K.H."/>
            <person name="Hubbard S.S."/>
            <person name="Banfield J.F."/>
        </authorList>
    </citation>
    <scope>NUCLEOTIDE SEQUENCE [LARGE SCALE GENOMIC DNA]</scope>
</reference>
<dbReference type="STRING" id="1797472.A2215_04430"/>
<evidence type="ECO:0000313" key="3">
    <source>
        <dbReference type="Proteomes" id="UP000178583"/>
    </source>
</evidence>
<dbReference type="AlphaFoldDB" id="A0A1F5E3U5"/>
<evidence type="ECO:0000259" key="1">
    <source>
        <dbReference type="Pfam" id="PF04015"/>
    </source>
</evidence>
<comment type="caution">
    <text evidence="2">The sequence shown here is derived from an EMBL/GenBank/DDBJ whole genome shotgun (WGS) entry which is preliminary data.</text>
</comment>
<proteinExistence type="predicted"/>
<dbReference type="EMBL" id="MEZY01000057">
    <property type="protein sequence ID" value="OGD61971.1"/>
    <property type="molecule type" value="Genomic_DNA"/>
</dbReference>
<dbReference type="Proteomes" id="UP000178583">
    <property type="component" value="Unassembled WGS sequence"/>
</dbReference>
<name>A0A1F5E3U5_9BACT</name>
<dbReference type="InterPro" id="IPR007160">
    <property type="entry name" value="DUF362"/>
</dbReference>
<dbReference type="Pfam" id="PF04015">
    <property type="entry name" value="DUF362"/>
    <property type="match status" value="1"/>
</dbReference>
<protein>
    <recommendedName>
        <fullName evidence="1">DUF362 domain-containing protein</fullName>
    </recommendedName>
</protein>
<gene>
    <name evidence="2" type="ORF">A2215_04430</name>
</gene>
<sequence>MSKVSFISSDDRKYNISRALSLIKSEIVSGLKNAKNIVVKPNCVVTDFDLAATHKDAIDALLEFIEPYAKSQIILAEGSGAGETLDAFKNYDYFSLQDRYNFTIVDLNNDDFETIELFDRRGRKWGAQVAKTIVNANYLISITPPKTHNEVVYTGAIKNVAVGSLLRPEGGFAARLATRFGIARNNKAMIHQGLKTLNANLRILAEKIKIDLAVIDGYSIMQGNGPAHAGELYPGHWALASSDPLDADLMAIKLMGINLQDVGYLSMLAGDDHPPEPFVIGDDWKSSVHECKMHSNFESMRKWK</sequence>
<accession>A0A1F5E3U5</accession>
<organism evidence="2 3">
    <name type="scientific">Candidatus Berkelbacteria bacterium RIFOXYA2_FULL_43_10</name>
    <dbReference type="NCBI Taxonomy" id="1797472"/>
    <lineage>
        <taxon>Bacteria</taxon>
        <taxon>Candidatus Berkelbacteria</taxon>
    </lineage>
</organism>